<sequence>MTQFQTWYLIDHFCDILQINFAEILKHDAFKDRCLKKIDLVQILFKDFQSYTITHKDYKGFPTTTASNRSSSSDENKDLLLPRSTRLPKSHEVIDKMFKLYFTNRKNHIRDALEREIRQGPVKLVDENSIRYIDLDEEEKQQPSTTTKKRKASEALETTTPSTSTSSSVATRRTVQSTNNTSTTTTTSNRNTTTIKDSEEKAAKQRKTNEDETIFSKSTVLTLKRGMKQSITDDNAKCTVENSRAMSRKIDSILTQQTEIYEKKMEVYEEYKKKVAKKLKEKLNYIEENYNTYLNQVKQCKDDMEQFIKKKSREVARKNARIDAELKALLNED</sequence>
<reference evidence="3 4" key="1">
    <citation type="journal article" date="2010" name="Cell">
        <title>The genome of Naegleria gruberi illuminates early eukaryotic versatility.</title>
        <authorList>
            <person name="Fritz-Laylin L.K."/>
            <person name="Prochnik S.E."/>
            <person name="Ginger M.L."/>
            <person name="Dacks J.B."/>
            <person name="Carpenter M.L."/>
            <person name="Field M.C."/>
            <person name="Kuo A."/>
            <person name="Paredez A."/>
            <person name="Chapman J."/>
            <person name="Pham J."/>
            <person name="Shu S."/>
            <person name="Neupane R."/>
            <person name="Cipriano M."/>
            <person name="Mancuso J."/>
            <person name="Tu H."/>
            <person name="Salamov A."/>
            <person name="Lindquist E."/>
            <person name="Shapiro H."/>
            <person name="Lucas S."/>
            <person name="Grigoriev I.V."/>
            <person name="Cande W.Z."/>
            <person name="Fulton C."/>
            <person name="Rokhsar D.S."/>
            <person name="Dawson S.C."/>
        </authorList>
    </citation>
    <scope>NUCLEOTIDE SEQUENCE [LARGE SCALE GENOMIC DNA]</scope>
    <source>
        <strain evidence="3 4">NEG-M</strain>
    </source>
</reference>
<feature type="coiled-coil region" evidence="1">
    <location>
        <begin position="261"/>
        <end position="332"/>
    </location>
</feature>
<feature type="compositionally biased region" description="Low complexity" evidence="2">
    <location>
        <begin position="158"/>
        <end position="194"/>
    </location>
</feature>
<evidence type="ECO:0000313" key="3">
    <source>
        <dbReference type="EMBL" id="EFC38983.1"/>
    </source>
</evidence>
<evidence type="ECO:0000256" key="2">
    <source>
        <dbReference type="SAM" id="MobiDB-lite"/>
    </source>
</evidence>
<feature type="compositionally biased region" description="Basic and acidic residues" evidence="2">
    <location>
        <begin position="196"/>
        <end position="210"/>
    </location>
</feature>
<evidence type="ECO:0000313" key="4">
    <source>
        <dbReference type="Proteomes" id="UP000006671"/>
    </source>
</evidence>
<gene>
    <name evidence="3" type="ORF">NAEGRDRAFT_81431</name>
</gene>
<dbReference type="GeneID" id="8850837"/>
<protein>
    <submittedName>
        <fullName evidence="3">Uncharacterized protein</fullName>
    </submittedName>
</protein>
<feature type="region of interest" description="Disordered" evidence="2">
    <location>
        <begin position="135"/>
        <end position="211"/>
    </location>
</feature>
<keyword evidence="4" id="KW-1185">Reference proteome</keyword>
<organism evidence="4">
    <name type="scientific">Naegleria gruberi</name>
    <name type="common">Amoeba</name>
    <dbReference type="NCBI Taxonomy" id="5762"/>
    <lineage>
        <taxon>Eukaryota</taxon>
        <taxon>Discoba</taxon>
        <taxon>Heterolobosea</taxon>
        <taxon>Tetramitia</taxon>
        <taxon>Eutetramitia</taxon>
        <taxon>Vahlkampfiidae</taxon>
        <taxon>Naegleria</taxon>
    </lineage>
</organism>
<feature type="compositionally biased region" description="Polar residues" evidence="2">
    <location>
        <begin position="62"/>
        <end position="71"/>
    </location>
</feature>
<proteinExistence type="predicted"/>
<feature type="region of interest" description="Disordered" evidence="2">
    <location>
        <begin position="62"/>
        <end position="82"/>
    </location>
</feature>
<keyword evidence="1" id="KW-0175">Coiled coil</keyword>
<dbReference type="AlphaFoldDB" id="D2VVY7"/>
<dbReference type="VEuPathDB" id="AmoebaDB:NAEGRDRAFT_81431"/>
<dbReference type="RefSeq" id="XP_002671727.1">
    <property type="nucleotide sequence ID" value="XM_002671681.1"/>
</dbReference>
<dbReference type="EMBL" id="GG738903">
    <property type="protein sequence ID" value="EFC38983.1"/>
    <property type="molecule type" value="Genomic_DNA"/>
</dbReference>
<dbReference type="Proteomes" id="UP000006671">
    <property type="component" value="Unassembled WGS sequence"/>
</dbReference>
<evidence type="ECO:0000256" key="1">
    <source>
        <dbReference type="SAM" id="Coils"/>
    </source>
</evidence>
<accession>D2VVY7</accession>
<dbReference type="KEGG" id="ngr:NAEGRDRAFT_81431"/>
<dbReference type="InParanoid" id="D2VVY7"/>
<name>D2VVY7_NAEGR</name>